<dbReference type="EMBL" id="CAJNOK010035812">
    <property type="protein sequence ID" value="CAF1516838.1"/>
    <property type="molecule type" value="Genomic_DNA"/>
</dbReference>
<dbReference type="AlphaFoldDB" id="A0A8S2FMV2"/>
<dbReference type="EMBL" id="CAJOBA010057923">
    <property type="protein sequence ID" value="CAF4304223.1"/>
    <property type="molecule type" value="Genomic_DNA"/>
</dbReference>
<sequence length="240" mass="27422">SLNPSKLQRSKSTGSVSTEPHVPWRSAARASRLPGYPPRANIKSFHSSEESIYAGGDHNYHHTPRLPIRDHPNVNILSYSTRAHKTDDLFLNFQTKIQHLENRLKEERQARRQLEDQLQKILIQNGVAQRQQDRFCEVVESTFQKFQKFLDFLRSKRLGQLITMAGLDNAADPILSFYEVRDTTTTAATVAPDQTFHVHNSHTLQTNTKAQSKTNENSVNQNTENDQKHHTHSSSSSNEQ</sequence>
<reference evidence="3" key="1">
    <citation type="submission" date="2021-02" db="EMBL/GenBank/DDBJ databases">
        <authorList>
            <person name="Nowell W R."/>
        </authorList>
    </citation>
    <scope>NUCLEOTIDE SEQUENCE</scope>
</reference>
<evidence type="ECO:0000313" key="3">
    <source>
        <dbReference type="EMBL" id="CAF1516838.1"/>
    </source>
</evidence>
<evidence type="ECO:0000313" key="5">
    <source>
        <dbReference type="Proteomes" id="UP000677228"/>
    </source>
</evidence>
<evidence type="ECO:0000256" key="1">
    <source>
        <dbReference type="SAM" id="Coils"/>
    </source>
</evidence>
<evidence type="ECO:0000313" key="4">
    <source>
        <dbReference type="EMBL" id="CAF4304223.1"/>
    </source>
</evidence>
<feature type="compositionally biased region" description="Polar residues" evidence="2">
    <location>
        <begin position="197"/>
        <end position="224"/>
    </location>
</feature>
<proteinExistence type="predicted"/>
<dbReference type="Proteomes" id="UP000677228">
    <property type="component" value="Unassembled WGS sequence"/>
</dbReference>
<gene>
    <name evidence="3" type="ORF">OVA965_LOCUS37621</name>
    <name evidence="4" type="ORF">TMI583_LOCUS38718</name>
</gene>
<feature type="region of interest" description="Disordered" evidence="2">
    <location>
        <begin position="197"/>
        <end position="240"/>
    </location>
</feature>
<feature type="region of interest" description="Disordered" evidence="2">
    <location>
        <begin position="1"/>
        <end position="42"/>
    </location>
</feature>
<keyword evidence="1" id="KW-0175">Coiled coil</keyword>
<protein>
    <submittedName>
        <fullName evidence="3">Uncharacterized protein</fullName>
    </submittedName>
</protein>
<organism evidence="3 5">
    <name type="scientific">Didymodactylos carnosus</name>
    <dbReference type="NCBI Taxonomy" id="1234261"/>
    <lineage>
        <taxon>Eukaryota</taxon>
        <taxon>Metazoa</taxon>
        <taxon>Spiralia</taxon>
        <taxon>Gnathifera</taxon>
        <taxon>Rotifera</taxon>
        <taxon>Eurotatoria</taxon>
        <taxon>Bdelloidea</taxon>
        <taxon>Philodinida</taxon>
        <taxon>Philodinidae</taxon>
        <taxon>Didymodactylos</taxon>
    </lineage>
</organism>
<dbReference type="Proteomes" id="UP000682733">
    <property type="component" value="Unassembled WGS sequence"/>
</dbReference>
<feature type="compositionally biased region" description="Polar residues" evidence="2">
    <location>
        <begin position="1"/>
        <end position="18"/>
    </location>
</feature>
<name>A0A8S2FMV2_9BILA</name>
<feature type="non-terminal residue" evidence="3">
    <location>
        <position position="1"/>
    </location>
</feature>
<evidence type="ECO:0000256" key="2">
    <source>
        <dbReference type="SAM" id="MobiDB-lite"/>
    </source>
</evidence>
<comment type="caution">
    <text evidence="3">The sequence shown here is derived from an EMBL/GenBank/DDBJ whole genome shotgun (WGS) entry which is preliminary data.</text>
</comment>
<feature type="coiled-coil region" evidence="1">
    <location>
        <begin position="90"/>
        <end position="131"/>
    </location>
</feature>
<accession>A0A8S2FMV2</accession>